<reference evidence="5 6" key="1">
    <citation type="submission" date="2020-07" db="EMBL/GenBank/DDBJ databases">
        <title>Streptomyces isolated from Indian soil.</title>
        <authorList>
            <person name="Mandal S."/>
            <person name="Maiti P.K."/>
        </authorList>
    </citation>
    <scope>NUCLEOTIDE SEQUENCE [LARGE SCALE GENOMIC DNA]</scope>
    <source>
        <strain evidence="5 6">PSKA28</strain>
    </source>
</reference>
<dbReference type="GO" id="GO:0006260">
    <property type="term" value="P:DNA replication"/>
    <property type="evidence" value="ECO:0007669"/>
    <property type="project" value="UniProtKB-KW"/>
</dbReference>
<sequence length="321" mass="34299">MPTTLAEADALAGAVEDIAARFPPHSGPRQRTPAPTPTAAPYNAEEAVDEECLLLATATAHPADVEQMRWLTADDFTQPLHAGLWQCLTDLTRRRTPVDPVTVLWEAQQRSLLTSSIEPPELPDLLRRPETYRLRHRMISRRVLPSLGLREGAFPADAGCGLRSTPGCGDRSAAGARSPRGLVASGTRRGLEVWDVDVTDHADARALAAGVRRQPAVATGPPAGRLLGSATRSRSWMTRSASTYTAERAAARTPLGSLLIVLRAVSRQADGEAARDLVVVQVPVLALAGTPYGGRTGATACRAARRDALALRLDIRPRKSG</sequence>
<dbReference type="RefSeq" id="WP_181661542.1">
    <property type="nucleotide sequence ID" value="NZ_JACEHE010000030.1"/>
</dbReference>
<evidence type="ECO:0000313" key="5">
    <source>
        <dbReference type="EMBL" id="MBA2950620.1"/>
    </source>
</evidence>
<dbReference type="InterPro" id="IPR007693">
    <property type="entry name" value="DNA_helicase_DnaB-like_N"/>
</dbReference>
<dbReference type="Proteomes" id="UP000545761">
    <property type="component" value="Unassembled WGS sequence"/>
</dbReference>
<gene>
    <name evidence="5" type="ORF">H1D24_33845</name>
</gene>
<keyword evidence="1" id="KW-0235">DNA replication</keyword>
<evidence type="ECO:0000259" key="4">
    <source>
        <dbReference type="Pfam" id="PF00772"/>
    </source>
</evidence>
<dbReference type="GO" id="GO:0003677">
    <property type="term" value="F:DNA binding"/>
    <property type="evidence" value="ECO:0007669"/>
    <property type="project" value="UniProtKB-KW"/>
</dbReference>
<dbReference type="EMBL" id="JACEHE010000030">
    <property type="protein sequence ID" value="MBA2950620.1"/>
    <property type="molecule type" value="Genomic_DNA"/>
</dbReference>
<dbReference type="GO" id="GO:0003678">
    <property type="term" value="F:DNA helicase activity"/>
    <property type="evidence" value="ECO:0007669"/>
    <property type="project" value="InterPro"/>
</dbReference>
<dbReference type="InterPro" id="IPR016136">
    <property type="entry name" value="DNA_helicase_N/primase_C"/>
</dbReference>
<dbReference type="Pfam" id="PF00772">
    <property type="entry name" value="DnaB"/>
    <property type="match status" value="1"/>
</dbReference>
<feature type="domain" description="DNA helicase DnaB-like N-terminal" evidence="4">
    <location>
        <begin position="47"/>
        <end position="125"/>
    </location>
</feature>
<dbReference type="GO" id="GO:0005524">
    <property type="term" value="F:ATP binding"/>
    <property type="evidence" value="ECO:0007669"/>
    <property type="project" value="InterPro"/>
</dbReference>
<dbReference type="InterPro" id="IPR036185">
    <property type="entry name" value="DNA_heli_DnaB-like_N_sf"/>
</dbReference>
<comment type="caution">
    <text evidence="5">The sequence shown here is derived from an EMBL/GenBank/DDBJ whole genome shotgun (WGS) entry which is preliminary data.</text>
</comment>
<keyword evidence="2" id="KW-0238">DNA-binding</keyword>
<evidence type="ECO:0000256" key="1">
    <source>
        <dbReference type="ARBA" id="ARBA00022705"/>
    </source>
</evidence>
<dbReference type="SUPFAM" id="SSF48024">
    <property type="entry name" value="N-terminal domain of DnaB helicase"/>
    <property type="match status" value="1"/>
</dbReference>
<evidence type="ECO:0000256" key="2">
    <source>
        <dbReference type="ARBA" id="ARBA00023125"/>
    </source>
</evidence>
<dbReference type="AlphaFoldDB" id="A0A7W0DSU6"/>
<accession>A0A7W0DSU6</accession>
<evidence type="ECO:0000313" key="6">
    <source>
        <dbReference type="Proteomes" id="UP000545761"/>
    </source>
</evidence>
<name>A0A7W0DSU6_9ACTN</name>
<proteinExistence type="predicted"/>
<feature type="region of interest" description="Disordered" evidence="3">
    <location>
        <begin position="21"/>
        <end position="41"/>
    </location>
</feature>
<protein>
    <recommendedName>
        <fullName evidence="4">DNA helicase DnaB-like N-terminal domain-containing protein</fullName>
    </recommendedName>
</protein>
<evidence type="ECO:0000256" key="3">
    <source>
        <dbReference type="SAM" id="MobiDB-lite"/>
    </source>
</evidence>
<organism evidence="5 6">
    <name type="scientific">Streptomyces himalayensis subsp. himalayensis</name>
    <dbReference type="NCBI Taxonomy" id="2756131"/>
    <lineage>
        <taxon>Bacteria</taxon>
        <taxon>Bacillati</taxon>
        <taxon>Actinomycetota</taxon>
        <taxon>Actinomycetes</taxon>
        <taxon>Kitasatosporales</taxon>
        <taxon>Streptomycetaceae</taxon>
        <taxon>Streptomyces</taxon>
        <taxon>Streptomyces himalayensis</taxon>
    </lineage>
</organism>
<dbReference type="Gene3D" id="1.10.860.10">
    <property type="entry name" value="DNAb Helicase, Chain A"/>
    <property type="match status" value="1"/>
</dbReference>